<keyword evidence="6 9" id="KW-1133">Transmembrane helix</keyword>
<comment type="subcellular location">
    <subcellularLocation>
        <location evidence="1">Membrane</location>
        <topology evidence="1">Single-pass membrane protein</topology>
    </subcellularLocation>
</comment>
<organism evidence="10 11">
    <name type="scientific">Phaseolus coccineus</name>
    <name type="common">Scarlet runner bean</name>
    <name type="synonym">Phaseolus multiflorus</name>
    <dbReference type="NCBI Taxonomy" id="3886"/>
    <lineage>
        <taxon>Eukaryota</taxon>
        <taxon>Viridiplantae</taxon>
        <taxon>Streptophyta</taxon>
        <taxon>Embryophyta</taxon>
        <taxon>Tracheophyta</taxon>
        <taxon>Spermatophyta</taxon>
        <taxon>Magnoliopsida</taxon>
        <taxon>eudicotyledons</taxon>
        <taxon>Gunneridae</taxon>
        <taxon>Pentapetalae</taxon>
        <taxon>rosids</taxon>
        <taxon>fabids</taxon>
        <taxon>Fabales</taxon>
        <taxon>Fabaceae</taxon>
        <taxon>Papilionoideae</taxon>
        <taxon>50 kb inversion clade</taxon>
        <taxon>NPAAA clade</taxon>
        <taxon>indigoferoid/millettioid clade</taxon>
        <taxon>Phaseoleae</taxon>
        <taxon>Phaseolus</taxon>
    </lineage>
</organism>
<accession>A0AAN9N809</accession>
<dbReference type="PANTHER" id="PTHR33228">
    <property type="entry name" value="PROTEIN GLUTAMINE DUMPER 4-RELATED"/>
    <property type="match status" value="1"/>
</dbReference>
<dbReference type="GO" id="GO:0080143">
    <property type="term" value="P:regulation of amino acid export"/>
    <property type="evidence" value="ECO:0007669"/>
    <property type="project" value="InterPro"/>
</dbReference>
<evidence type="ECO:0000256" key="8">
    <source>
        <dbReference type="SAM" id="MobiDB-lite"/>
    </source>
</evidence>
<gene>
    <name evidence="10" type="ORF">VNO80_13723</name>
</gene>
<keyword evidence="4 9" id="KW-0812">Transmembrane</keyword>
<sequence length="105" mass="11134">MGHASGSNYSYSMAEAPSSSFKNSTSAIPYLFGGLAFMLALVALALLILACSYSKTSSSNDGERAERMGLEVDSEPKIVVIMAGESNPTYMAKPLPSTHHTQEPN</sequence>
<keyword evidence="7 9" id="KW-0472">Membrane</keyword>
<evidence type="ECO:0000256" key="6">
    <source>
        <dbReference type="ARBA" id="ARBA00022989"/>
    </source>
</evidence>
<dbReference type="AlphaFoldDB" id="A0AAN9N809"/>
<evidence type="ECO:0000256" key="9">
    <source>
        <dbReference type="SAM" id="Phobius"/>
    </source>
</evidence>
<dbReference type="Proteomes" id="UP001374584">
    <property type="component" value="Unassembled WGS sequence"/>
</dbReference>
<dbReference type="GO" id="GO:0016020">
    <property type="term" value="C:membrane"/>
    <property type="evidence" value="ECO:0007669"/>
    <property type="project" value="UniProtKB-SubCell"/>
</dbReference>
<evidence type="ECO:0000256" key="2">
    <source>
        <dbReference type="ARBA" id="ARBA00009977"/>
    </source>
</evidence>
<feature type="transmembrane region" description="Helical" evidence="9">
    <location>
        <begin position="27"/>
        <end position="50"/>
    </location>
</feature>
<evidence type="ECO:0000313" key="10">
    <source>
        <dbReference type="EMBL" id="KAK7364973.1"/>
    </source>
</evidence>
<feature type="region of interest" description="Disordered" evidence="8">
    <location>
        <begin position="1"/>
        <end position="22"/>
    </location>
</feature>
<dbReference type="InterPro" id="IPR040359">
    <property type="entry name" value="GDU"/>
</dbReference>
<name>A0AAN9N809_PHACN</name>
<evidence type="ECO:0000256" key="4">
    <source>
        <dbReference type="ARBA" id="ARBA00022692"/>
    </source>
</evidence>
<evidence type="ECO:0000256" key="5">
    <source>
        <dbReference type="ARBA" id="ARBA00022970"/>
    </source>
</evidence>
<evidence type="ECO:0000256" key="3">
    <source>
        <dbReference type="ARBA" id="ARBA00022448"/>
    </source>
</evidence>
<reference evidence="10 11" key="1">
    <citation type="submission" date="2024-01" db="EMBL/GenBank/DDBJ databases">
        <title>The genomes of 5 underutilized Papilionoideae crops provide insights into root nodulation and disease resistanc.</title>
        <authorList>
            <person name="Jiang F."/>
        </authorList>
    </citation>
    <scope>NUCLEOTIDE SEQUENCE [LARGE SCALE GENOMIC DNA]</scope>
    <source>
        <strain evidence="10">JINMINGXINNONG_FW02</strain>
        <tissue evidence="10">Leaves</tissue>
    </source>
</reference>
<dbReference type="EMBL" id="JAYMYR010000005">
    <property type="protein sequence ID" value="KAK7364973.1"/>
    <property type="molecule type" value="Genomic_DNA"/>
</dbReference>
<evidence type="ECO:0000256" key="7">
    <source>
        <dbReference type="ARBA" id="ARBA00023136"/>
    </source>
</evidence>
<keyword evidence="3" id="KW-0813">Transport</keyword>
<dbReference type="GO" id="GO:0006865">
    <property type="term" value="P:amino acid transport"/>
    <property type="evidence" value="ECO:0007669"/>
    <property type="project" value="UniProtKB-KW"/>
</dbReference>
<protein>
    <submittedName>
        <fullName evidence="10">Uncharacterized protein</fullName>
    </submittedName>
</protein>
<keyword evidence="11" id="KW-1185">Reference proteome</keyword>
<keyword evidence="5" id="KW-0029">Amino-acid transport</keyword>
<proteinExistence type="inferred from homology"/>
<evidence type="ECO:0000313" key="11">
    <source>
        <dbReference type="Proteomes" id="UP001374584"/>
    </source>
</evidence>
<evidence type="ECO:0000256" key="1">
    <source>
        <dbReference type="ARBA" id="ARBA00004167"/>
    </source>
</evidence>
<comment type="similarity">
    <text evidence="2">Belongs to the GLUTAMINE DUMPER 1 (TC 9.B.60) family.</text>
</comment>
<comment type="caution">
    <text evidence="10">The sequence shown here is derived from an EMBL/GenBank/DDBJ whole genome shotgun (WGS) entry which is preliminary data.</text>
</comment>
<dbReference type="PANTHER" id="PTHR33228:SF64">
    <property type="entry name" value="PROTEIN, PUTATIVE-RELATED"/>
    <property type="match status" value="1"/>
</dbReference>